<evidence type="ECO:0000256" key="2">
    <source>
        <dbReference type="ARBA" id="ARBA00023136"/>
    </source>
</evidence>
<dbReference type="EMBL" id="AEIG01000061">
    <property type="protein sequence ID" value="EGG29230.1"/>
    <property type="molecule type" value="Genomic_DNA"/>
</dbReference>
<evidence type="ECO:0000313" key="3">
    <source>
        <dbReference type="EMBL" id="EGG29230.1"/>
    </source>
</evidence>
<keyword evidence="3" id="KW-0449">Lipoprotein</keyword>
<comment type="subcellular location">
    <subcellularLocation>
        <location evidence="1">Membrane</location>
    </subcellularLocation>
</comment>
<dbReference type="OrthoDB" id="8909257at2"/>
<proteinExistence type="predicted"/>
<dbReference type="Proteomes" id="UP000005615">
    <property type="component" value="Unassembled WGS sequence"/>
</dbReference>
<dbReference type="PANTHER" id="PTHR35603:SF2">
    <property type="entry name" value="OUTER MEMBRANE LIPOPROTEIN"/>
    <property type="match status" value="1"/>
</dbReference>
<sequence>MNLNNPINSRMLRYSRWMASAAMVSVCANIAVAGSQIIEAPITDVTKIVERVEERIPFESCHVQRVVVPSSSWSDSMTPVLTGGLIGGAIGSEIGRNSKRKSLIIGASALLGGSIGRDIYRSSNHHSSPKYRTREVCDTDYRIREYQQVTGYRVRYEYNGSVYETITDSHPGATMPIEVSVTPLH</sequence>
<reference evidence="3 4" key="1">
    <citation type="journal article" date="2011" name="J. Bacteriol.">
        <title>Genome sequence of strain IMCC3088, a proteorhodopsin-containing marine bacterium belonging to the OM60/NOR5 clade.</title>
        <authorList>
            <person name="Jang Y."/>
            <person name="Oh H.M."/>
            <person name="Kang I."/>
            <person name="Lee K."/>
            <person name="Yang S.J."/>
            <person name="Cho J.C."/>
        </authorList>
    </citation>
    <scope>NUCLEOTIDE SEQUENCE [LARGE SCALE GENOMIC DNA]</scope>
    <source>
        <strain evidence="3 4">IMCC3088</strain>
    </source>
</reference>
<protein>
    <submittedName>
        <fullName evidence="3">Putative outer membrane lipoprotein</fullName>
    </submittedName>
</protein>
<dbReference type="STRING" id="2518989.IMCC3088_2071"/>
<dbReference type="RefSeq" id="WP_009576246.1">
    <property type="nucleotide sequence ID" value="NZ_AEIG01000061.1"/>
</dbReference>
<dbReference type="InterPro" id="IPR051407">
    <property type="entry name" value="Bact_OM_lipoprot/Surf_antigen"/>
</dbReference>
<dbReference type="eggNOG" id="COG3134">
    <property type="taxonomic scope" value="Bacteria"/>
</dbReference>
<dbReference type="GO" id="GO:0016020">
    <property type="term" value="C:membrane"/>
    <property type="evidence" value="ECO:0007669"/>
    <property type="project" value="UniProtKB-SubCell"/>
</dbReference>
<evidence type="ECO:0000313" key="4">
    <source>
        <dbReference type="Proteomes" id="UP000005615"/>
    </source>
</evidence>
<dbReference type="AlphaFoldDB" id="F3L379"/>
<comment type="caution">
    <text evidence="3">The sequence shown here is derived from an EMBL/GenBank/DDBJ whole genome shotgun (WGS) entry which is preliminary data.</text>
</comment>
<dbReference type="PANTHER" id="PTHR35603">
    <property type="match status" value="1"/>
</dbReference>
<name>F3L379_9GAMM</name>
<keyword evidence="4" id="KW-1185">Reference proteome</keyword>
<gene>
    <name evidence="3" type="ORF">IMCC3088_2071</name>
</gene>
<keyword evidence="2" id="KW-0472">Membrane</keyword>
<evidence type="ECO:0000256" key="1">
    <source>
        <dbReference type="ARBA" id="ARBA00004370"/>
    </source>
</evidence>
<organism evidence="3 4">
    <name type="scientific">Aequoribacter fuscus</name>
    <dbReference type="NCBI Taxonomy" id="2518989"/>
    <lineage>
        <taxon>Bacteria</taxon>
        <taxon>Pseudomonadati</taxon>
        <taxon>Pseudomonadota</taxon>
        <taxon>Gammaproteobacteria</taxon>
        <taxon>Cellvibrionales</taxon>
        <taxon>Halieaceae</taxon>
        <taxon>Aequoribacter</taxon>
    </lineage>
</organism>
<accession>F3L379</accession>